<dbReference type="SUPFAM" id="SSF56281">
    <property type="entry name" value="Metallo-hydrolase/oxidoreductase"/>
    <property type="match status" value="1"/>
</dbReference>
<sequence length="278" mass="29587">MEHPAYSQLRPVTPSTGVVLCDNPSYSALEGTNSWIVRAPGDTVSVVIDPGPQDEGHLNVLRSRATEGGAEIGLILLTHHHGDHADGAERFRQLTGAPVRAVSPRFCHGGDPLVDGELIGFDGLTPTIEVVATPGHTDDSVCFFIHTDGGAAGTDADVEGIVSGDTLAGRHTTMISETTGDLGQYIASLKMLDTRSHGVHLLPGHGPDRADAAEVVEKYINRREQRIRQVTAAVDKLGADATVGQIVDEIYTDVDPVLRDAAKQSTRVTLRYLGYNAD</sequence>
<reference evidence="2 3" key="1">
    <citation type="journal article" date="2018" name="Nat. Biotechnol.">
        <title>A standardized bacterial taxonomy based on genome phylogeny substantially revises the tree of life.</title>
        <authorList>
            <person name="Parks D.H."/>
            <person name="Chuvochina M."/>
            <person name="Waite D.W."/>
            <person name="Rinke C."/>
            <person name="Skarshewski A."/>
            <person name="Chaumeil P.A."/>
            <person name="Hugenholtz P."/>
        </authorList>
    </citation>
    <scope>NUCLEOTIDE SEQUENCE [LARGE SCALE GENOMIC DNA]</scope>
    <source>
        <strain evidence="2">UBA11247</strain>
    </source>
</reference>
<evidence type="ECO:0000313" key="2">
    <source>
        <dbReference type="EMBL" id="HCT14098.1"/>
    </source>
</evidence>
<dbReference type="GO" id="GO:0016787">
    <property type="term" value="F:hydrolase activity"/>
    <property type="evidence" value="ECO:0007669"/>
    <property type="project" value="UniProtKB-KW"/>
</dbReference>
<organism evidence="2 3">
    <name type="scientific">Corynebacterium nuruki</name>
    <dbReference type="NCBI Taxonomy" id="1032851"/>
    <lineage>
        <taxon>Bacteria</taxon>
        <taxon>Bacillati</taxon>
        <taxon>Actinomycetota</taxon>
        <taxon>Actinomycetes</taxon>
        <taxon>Mycobacteriales</taxon>
        <taxon>Corynebacteriaceae</taxon>
        <taxon>Corynebacterium</taxon>
    </lineage>
</organism>
<dbReference type="PANTHER" id="PTHR23131:SF0">
    <property type="entry name" value="ENDORIBONUCLEASE LACTB2"/>
    <property type="match status" value="1"/>
</dbReference>
<dbReference type="Pfam" id="PF00753">
    <property type="entry name" value="Lactamase_B"/>
    <property type="match status" value="1"/>
</dbReference>
<feature type="domain" description="Metallo-beta-lactamase" evidence="1">
    <location>
        <begin position="31"/>
        <end position="205"/>
    </location>
</feature>
<dbReference type="Gene3D" id="3.60.15.10">
    <property type="entry name" value="Ribonuclease Z/Hydroxyacylglutathione hydrolase-like"/>
    <property type="match status" value="1"/>
</dbReference>
<dbReference type="InterPro" id="IPR050662">
    <property type="entry name" value="Sec-metab_biosynth-thioest"/>
</dbReference>
<dbReference type="Proteomes" id="UP000261739">
    <property type="component" value="Unassembled WGS sequence"/>
</dbReference>
<gene>
    <name evidence="2" type="ORF">DIW82_04695</name>
</gene>
<comment type="caution">
    <text evidence="2">The sequence shown here is derived from an EMBL/GenBank/DDBJ whole genome shotgun (WGS) entry which is preliminary data.</text>
</comment>
<proteinExistence type="predicted"/>
<dbReference type="RefSeq" id="WP_273051329.1">
    <property type="nucleotide sequence ID" value="NZ_DAITTW010000020.1"/>
</dbReference>
<dbReference type="InterPro" id="IPR001279">
    <property type="entry name" value="Metallo-B-lactamas"/>
</dbReference>
<dbReference type="SMART" id="SM00849">
    <property type="entry name" value="Lactamase_B"/>
    <property type="match status" value="1"/>
</dbReference>
<accession>A0A3D4SXU2</accession>
<keyword evidence="2" id="KW-0378">Hydrolase</keyword>
<dbReference type="STRING" id="863239.GCA_000213935_01012"/>
<dbReference type="Gene3D" id="1.10.10.10">
    <property type="entry name" value="Winged helix-like DNA-binding domain superfamily/Winged helix DNA-binding domain"/>
    <property type="match status" value="1"/>
</dbReference>
<dbReference type="EMBL" id="DQID01000132">
    <property type="protein sequence ID" value="HCT14098.1"/>
    <property type="molecule type" value="Genomic_DNA"/>
</dbReference>
<protein>
    <submittedName>
        <fullName evidence="2">MBL fold metallo-hydrolase</fullName>
    </submittedName>
</protein>
<name>A0A3D4SXU2_9CORY</name>
<dbReference type="PANTHER" id="PTHR23131">
    <property type="entry name" value="ENDORIBONUCLEASE LACTB2"/>
    <property type="match status" value="1"/>
</dbReference>
<dbReference type="CDD" id="cd16278">
    <property type="entry name" value="metallo-hydrolase-like_MBL-fold"/>
    <property type="match status" value="1"/>
</dbReference>
<evidence type="ECO:0000313" key="3">
    <source>
        <dbReference type="Proteomes" id="UP000261739"/>
    </source>
</evidence>
<dbReference type="InterPro" id="IPR036388">
    <property type="entry name" value="WH-like_DNA-bd_sf"/>
</dbReference>
<dbReference type="AlphaFoldDB" id="A0A3D4SXU2"/>
<dbReference type="InterPro" id="IPR036866">
    <property type="entry name" value="RibonucZ/Hydroxyglut_hydro"/>
</dbReference>
<evidence type="ECO:0000259" key="1">
    <source>
        <dbReference type="SMART" id="SM00849"/>
    </source>
</evidence>